<dbReference type="CDD" id="cd12914">
    <property type="entry name" value="PDC1_DGC_like"/>
    <property type="match status" value="1"/>
</dbReference>
<feature type="domain" description="PAS" evidence="2">
    <location>
        <begin position="467"/>
        <end position="516"/>
    </location>
</feature>
<evidence type="ECO:0000259" key="2">
    <source>
        <dbReference type="PROSITE" id="PS50112"/>
    </source>
</evidence>
<evidence type="ECO:0000256" key="1">
    <source>
        <dbReference type="SAM" id="Phobius"/>
    </source>
</evidence>
<sequence length="1031" mass="115455">MTLIYVSVLEREHAIESSLEEAKSTVTIATTFQTLLIKRTENFLKNLSTFAEVQQPNSAQCSAFLADLIKIKDIYNNIGIPNIDGTLLCSAKPLSKPVNVADRPYIQRAINQRAFSIGEFQVDRVTGVSSLNFAYPVVSQENQALVGIAVAVLSLDWWSEQFSTLALPKYSVTYVTDHRQRIIATFPTNSSILGSHIADIEGQLRPYDSDAEHAISSYLSSGQNAKIFFQKPLINDSQLVMISVGIPFEEKLNAINSNLLKIGLLVSAFVVLMFFVALWGIKISVLVPLKALIQSTKELEEGKFKGELPLHGSTELVDLQQRFTLMAKARVSAQSQLESSQQHLQESKNLLSAHIDNTPLGCVSWDKDSICTKWNKSAENIFGYRAEEAIGKHASDLVLLPELKGEYKKFFRSFIRQKGGRSSTSKNKTKSGKVIICVWHNTLIRSQDGQVLGVSSFVQDITQNKLAEEQLTLAASVFTHAKEGIFITDSKGAIIEVNDTFVAVTGYQRDEVLGKNPNLLKSNKQTPEFYQKLWRTIEEEGHWTGEIWNKRKNQELYAQLLTINSVLDNAGNVKNYVAIFTDQSEIKEQQLKLEHMAHYDVLTNLPNRSLLTEHLNKEILRCKQNAKELAVVFLDLDGFKEINDLYGHSFGDQILIVLATRLQNTLGENDILSRIGGDEFVAVLTNLAHTEDFRLAVEKMLKVTSDPIALGDDILKISTSIGVTIYPTNNTNADQLIRHADQAMYVAKQKGKNCYHLFDFESEDAIKLRNEVLHNISCAIELNEFVLYYQPKVNMRTGQIIGVEALIRWQHPSRGLLPPFEFLPFVENHHLSVEIGEWVIEEALTQLARWKKAGLDLPISVNIGALQIQQANFTNRLEKLLRAYPEIDPQNLQIEILETSEIGDVNNVSQTINNCLKLGVSFAIDDFGTGYSSLTYLRRLPVDLIKIDQTFIRDMLVDAEDKAIVMGIIGLANSFDRKVIAEGVETIAHGTALLKLGCETAQGYGIAKPMPADQLPEWAKNWTTDQAWQIS</sequence>
<gene>
    <name evidence="6" type="ORF">RS130_12510</name>
</gene>
<dbReference type="SUPFAM" id="SSF141868">
    <property type="entry name" value="EAL domain-like"/>
    <property type="match status" value="1"/>
</dbReference>
<dbReference type="Gene3D" id="3.30.450.20">
    <property type="entry name" value="PAS domain"/>
    <property type="match status" value="3"/>
</dbReference>
<dbReference type="InterPro" id="IPR000014">
    <property type="entry name" value="PAS"/>
</dbReference>
<evidence type="ECO:0000259" key="4">
    <source>
        <dbReference type="PROSITE" id="PS50883"/>
    </source>
</evidence>
<dbReference type="CDD" id="cd01949">
    <property type="entry name" value="GGDEF"/>
    <property type="match status" value="1"/>
</dbReference>
<keyword evidence="7" id="KW-1185">Reference proteome</keyword>
<dbReference type="SUPFAM" id="SSF55785">
    <property type="entry name" value="PYP-like sensor domain (PAS domain)"/>
    <property type="match status" value="2"/>
</dbReference>
<name>A0ABU3SX84_9ALTE</name>
<keyword evidence="1" id="KW-0472">Membrane</keyword>
<dbReference type="PROSITE" id="PS50113">
    <property type="entry name" value="PAC"/>
    <property type="match status" value="1"/>
</dbReference>
<feature type="domain" description="PAC" evidence="3">
    <location>
        <begin position="421"/>
        <end position="473"/>
    </location>
</feature>
<dbReference type="Pfam" id="PF00990">
    <property type="entry name" value="GGDEF"/>
    <property type="match status" value="1"/>
</dbReference>
<dbReference type="Pfam" id="PF00563">
    <property type="entry name" value="EAL"/>
    <property type="match status" value="1"/>
</dbReference>
<dbReference type="PROSITE" id="PS50887">
    <property type="entry name" value="GGDEF"/>
    <property type="match status" value="1"/>
</dbReference>
<dbReference type="NCBIfam" id="TIGR00254">
    <property type="entry name" value="GGDEF"/>
    <property type="match status" value="1"/>
</dbReference>
<dbReference type="NCBIfam" id="TIGR00229">
    <property type="entry name" value="sensory_box"/>
    <property type="match status" value="2"/>
</dbReference>
<proteinExistence type="predicted"/>
<dbReference type="InterPro" id="IPR001610">
    <property type="entry name" value="PAC"/>
</dbReference>
<dbReference type="Proteomes" id="UP001247805">
    <property type="component" value="Unassembled WGS sequence"/>
</dbReference>
<feature type="domain" description="PAS" evidence="2">
    <location>
        <begin position="347"/>
        <end position="418"/>
    </location>
</feature>
<dbReference type="Gene3D" id="3.30.70.270">
    <property type="match status" value="1"/>
</dbReference>
<dbReference type="SMART" id="SM00267">
    <property type="entry name" value="GGDEF"/>
    <property type="match status" value="1"/>
</dbReference>
<dbReference type="SMART" id="SM00086">
    <property type="entry name" value="PAC"/>
    <property type="match status" value="2"/>
</dbReference>
<dbReference type="PANTHER" id="PTHR44757:SF2">
    <property type="entry name" value="BIOFILM ARCHITECTURE MAINTENANCE PROTEIN MBAA"/>
    <property type="match status" value="1"/>
</dbReference>
<keyword evidence="1" id="KW-0812">Transmembrane</keyword>
<feature type="domain" description="EAL" evidence="4">
    <location>
        <begin position="769"/>
        <end position="1023"/>
    </location>
</feature>
<dbReference type="RefSeq" id="WP_316026214.1">
    <property type="nucleotide sequence ID" value="NZ_JAWDIO010000002.1"/>
</dbReference>
<dbReference type="PROSITE" id="PS50112">
    <property type="entry name" value="PAS"/>
    <property type="match status" value="2"/>
</dbReference>
<evidence type="ECO:0000259" key="3">
    <source>
        <dbReference type="PROSITE" id="PS50113"/>
    </source>
</evidence>
<feature type="domain" description="GGDEF" evidence="5">
    <location>
        <begin position="627"/>
        <end position="760"/>
    </location>
</feature>
<dbReference type="SMART" id="SM00052">
    <property type="entry name" value="EAL"/>
    <property type="match status" value="1"/>
</dbReference>
<dbReference type="InterPro" id="IPR035965">
    <property type="entry name" value="PAS-like_dom_sf"/>
</dbReference>
<dbReference type="PANTHER" id="PTHR44757">
    <property type="entry name" value="DIGUANYLATE CYCLASE DGCP"/>
    <property type="match status" value="1"/>
</dbReference>
<accession>A0ABU3SX84</accession>
<dbReference type="Pfam" id="PF00989">
    <property type="entry name" value="PAS"/>
    <property type="match status" value="1"/>
</dbReference>
<dbReference type="InterPro" id="IPR001633">
    <property type="entry name" value="EAL_dom"/>
</dbReference>
<dbReference type="InterPro" id="IPR000160">
    <property type="entry name" value="GGDEF_dom"/>
</dbReference>
<dbReference type="Gene3D" id="3.20.20.450">
    <property type="entry name" value="EAL domain"/>
    <property type="match status" value="1"/>
</dbReference>
<dbReference type="EMBL" id="JAWDIO010000002">
    <property type="protein sequence ID" value="MDU0354628.1"/>
    <property type="molecule type" value="Genomic_DNA"/>
</dbReference>
<dbReference type="CDD" id="cd00130">
    <property type="entry name" value="PAS"/>
    <property type="match status" value="2"/>
</dbReference>
<dbReference type="SMART" id="SM00091">
    <property type="entry name" value="PAS"/>
    <property type="match status" value="2"/>
</dbReference>
<dbReference type="InterPro" id="IPR052155">
    <property type="entry name" value="Biofilm_reg_signaling"/>
</dbReference>
<evidence type="ECO:0000259" key="5">
    <source>
        <dbReference type="PROSITE" id="PS50887"/>
    </source>
</evidence>
<dbReference type="Gene3D" id="6.10.340.10">
    <property type="match status" value="1"/>
</dbReference>
<dbReference type="SUPFAM" id="SSF55073">
    <property type="entry name" value="Nucleotide cyclase"/>
    <property type="match status" value="1"/>
</dbReference>
<dbReference type="InterPro" id="IPR029787">
    <property type="entry name" value="Nucleotide_cyclase"/>
</dbReference>
<reference evidence="6 7" key="1">
    <citation type="submission" date="2023-10" db="EMBL/GenBank/DDBJ databases">
        <title>Glaciecola aquimarina strain GGW-M5 nov., isolated from a coastal seawater.</title>
        <authorList>
            <person name="Bayburt H."/>
            <person name="Kim J.M."/>
            <person name="Choi B.J."/>
            <person name="Jeon C.O."/>
        </authorList>
    </citation>
    <scope>NUCLEOTIDE SEQUENCE [LARGE SCALE GENOMIC DNA]</scope>
    <source>
        <strain evidence="6 7">KCTC 32108</strain>
    </source>
</reference>
<dbReference type="InterPro" id="IPR035919">
    <property type="entry name" value="EAL_sf"/>
</dbReference>
<keyword evidence="1" id="KW-1133">Transmembrane helix</keyword>
<dbReference type="InterPro" id="IPR013767">
    <property type="entry name" value="PAS_fold"/>
</dbReference>
<dbReference type="CDD" id="cd01948">
    <property type="entry name" value="EAL"/>
    <property type="match status" value="1"/>
</dbReference>
<organism evidence="6 7">
    <name type="scientific">Paraglaciecola aquimarina</name>
    <dbReference type="NCBI Taxonomy" id="1235557"/>
    <lineage>
        <taxon>Bacteria</taxon>
        <taxon>Pseudomonadati</taxon>
        <taxon>Pseudomonadota</taxon>
        <taxon>Gammaproteobacteria</taxon>
        <taxon>Alteromonadales</taxon>
        <taxon>Alteromonadaceae</taxon>
        <taxon>Paraglaciecola</taxon>
    </lineage>
</organism>
<dbReference type="InterPro" id="IPR000700">
    <property type="entry name" value="PAS-assoc_C"/>
</dbReference>
<dbReference type="PROSITE" id="PS50883">
    <property type="entry name" value="EAL"/>
    <property type="match status" value="1"/>
</dbReference>
<protein>
    <submittedName>
        <fullName evidence="6">EAL domain-containing protein</fullName>
    </submittedName>
</protein>
<comment type="caution">
    <text evidence="6">The sequence shown here is derived from an EMBL/GenBank/DDBJ whole genome shotgun (WGS) entry which is preliminary data.</text>
</comment>
<dbReference type="Pfam" id="PF13426">
    <property type="entry name" value="PAS_9"/>
    <property type="match status" value="1"/>
</dbReference>
<evidence type="ECO:0000313" key="7">
    <source>
        <dbReference type="Proteomes" id="UP001247805"/>
    </source>
</evidence>
<feature type="transmembrane region" description="Helical" evidence="1">
    <location>
        <begin position="259"/>
        <end position="281"/>
    </location>
</feature>
<dbReference type="InterPro" id="IPR043128">
    <property type="entry name" value="Rev_trsase/Diguanyl_cyclase"/>
</dbReference>
<evidence type="ECO:0000313" key="6">
    <source>
        <dbReference type="EMBL" id="MDU0354628.1"/>
    </source>
</evidence>